<name>A0A2J7RBB8_9NEOP</name>
<dbReference type="SUPFAM" id="SSF56672">
    <property type="entry name" value="DNA/RNA polymerases"/>
    <property type="match status" value="1"/>
</dbReference>
<dbReference type="STRING" id="105785.A0A2J7RBB8"/>
<dbReference type="PANTHER" id="PTHR33332">
    <property type="entry name" value="REVERSE TRANSCRIPTASE DOMAIN-CONTAINING PROTEIN"/>
    <property type="match status" value="1"/>
</dbReference>
<protein>
    <recommendedName>
        <fullName evidence="2">Reverse transcriptase domain-containing protein</fullName>
    </recommendedName>
</protein>
<organism evidence="3 4">
    <name type="scientific">Cryptotermes secundus</name>
    <dbReference type="NCBI Taxonomy" id="105785"/>
    <lineage>
        <taxon>Eukaryota</taxon>
        <taxon>Metazoa</taxon>
        <taxon>Ecdysozoa</taxon>
        <taxon>Arthropoda</taxon>
        <taxon>Hexapoda</taxon>
        <taxon>Insecta</taxon>
        <taxon>Pterygota</taxon>
        <taxon>Neoptera</taxon>
        <taxon>Polyneoptera</taxon>
        <taxon>Dictyoptera</taxon>
        <taxon>Blattodea</taxon>
        <taxon>Blattoidea</taxon>
        <taxon>Termitoidae</taxon>
        <taxon>Kalotermitidae</taxon>
        <taxon>Cryptotermitinae</taxon>
        <taxon>Cryptotermes</taxon>
    </lineage>
</organism>
<dbReference type="Proteomes" id="UP000235965">
    <property type="component" value="Unassembled WGS sequence"/>
</dbReference>
<dbReference type="AlphaFoldDB" id="A0A2J7RBB8"/>
<reference evidence="3 4" key="1">
    <citation type="submission" date="2017-12" db="EMBL/GenBank/DDBJ databases">
        <title>Hemimetabolous genomes reveal molecular basis of termite eusociality.</title>
        <authorList>
            <person name="Harrison M.C."/>
            <person name="Jongepier E."/>
            <person name="Robertson H.M."/>
            <person name="Arning N."/>
            <person name="Bitard-Feildel T."/>
            <person name="Chao H."/>
            <person name="Childers C.P."/>
            <person name="Dinh H."/>
            <person name="Doddapaneni H."/>
            <person name="Dugan S."/>
            <person name="Gowin J."/>
            <person name="Greiner C."/>
            <person name="Han Y."/>
            <person name="Hu H."/>
            <person name="Hughes D.S.T."/>
            <person name="Huylmans A.-K."/>
            <person name="Kemena C."/>
            <person name="Kremer L.P.M."/>
            <person name="Lee S.L."/>
            <person name="Lopez-Ezquerra A."/>
            <person name="Mallet L."/>
            <person name="Monroy-Kuhn J.M."/>
            <person name="Moser A."/>
            <person name="Murali S.C."/>
            <person name="Muzny D.M."/>
            <person name="Otani S."/>
            <person name="Piulachs M.-D."/>
            <person name="Poelchau M."/>
            <person name="Qu J."/>
            <person name="Schaub F."/>
            <person name="Wada-Katsumata A."/>
            <person name="Worley K.C."/>
            <person name="Xie Q."/>
            <person name="Ylla G."/>
            <person name="Poulsen M."/>
            <person name="Gibbs R.A."/>
            <person name="Schal C."/>
            <person name="Richards S."/>
            <person name="Belles X."/>
            <person name="Korb J."/>
            <person name="Bornberg-Bauer E."/>
        </authorList>
    </citation>
    <scope>NUCLEOTIDE SEQUENCE [LARGE SCALE GENOMIC DNA]</scope>
    <source>
        <tissue evidence="3">Whole body</tissue>
    </source>
</reference>
<dbReference type="EMBL" id="NEVH01005908">
    <property type="protein sequence ID" value="PNF38133.1"/>
    <property type="molecule type" value="Genomic_DNA"/>
</dbReference>
<feature type="domain" description="Reverse transcriptase" evidence="2">
    <location>
        <begin position="1"/>
        <end position="249"/>
    </location>
</feature>
<dbReference type="CDD" id="cd01650">
    <property type="entry name" value="RT_nLTR_like"/>
    <property type="match status" value="1"/>
</dbReference>
<gene>
    <name evidence="3" type="ORF">B7P43_G14602</name>
</gene>
<accession>A0A2J7RBB8</accession>
<feature type="compositionally biased region" description="Polar residues" evidence="1">
    <location>
        <begin position="360"/>
        <end position="380"/>
    </location>
</feature>
<proteinExistence type="predicted"/>
<dbReference type="InParanoid" id="A0A2J7RBB8"/>
<evidence type="ECO:0000256" key="1">
    <source>
        <dbReference type="SAM" id="MobiDB-lite"/>
    </source>
</evidence>
<dbReference type="InterPro" id="IPR043502">
    <property type="entry name" value="DNA/RNA_pol_sf"/>
</dbReference>
<sequence>MIWKPGKNPADVTSYRPMSLLLTISEVLEKLILNKRNKESNPQTWIPNHQFGFRRAHSTIQQSHRIANTITNALNNKQYCTAAFVDIAQAFDKVWHPGLLYKIKRIFPINYYSLLKPYLSERFFDVKINEEISHRLPIHSGVPQGSLLSPLLYTLYSHDLPTTKETTIGTFAHGTAIFATHGNPTTASSHLQDHLILTEAWLNKWKIKVNESKSTQTTFPLRKGTCPTAQINHINMQPKEQVKYLGLTSDNKLNWRQHTIKKRKQMDQKKKRTHLAHRKKIPPHHGKQVANLQSSHQAYMDIRHRTLEQRQQIQHRHYTACPVQNTPIHHERTTVCIQPHPTDRSKNSLCNGSHPRKQHQVLQQTRKSLQPTSSTNTTTS</sequence>
<keyword evidence="4" id="KW-1185">Reference proteome</keyword>
<dbReference type="GO" id="GO:0071897">
    <property type="term" value="P:DNA biosynthetic process"/>
    <property type="evidence" value="ECO:0007669"/>
    <property type="project" value="UniProtKB-ARBA"/>
</dbReference>
<evidence type="ECO:0000313" key="3">
    <source>
        <dbReference type="EMBL" id="PNF38133.1"/>
    </source>
</evidence>
<feature type="region of interest" description="Disordered" evidence="1">
    <location>
        <begin position="336"/>
        <end position="380"/>
    </location>
</feature>
<comment type="caution">
    <text evidence="3">The sequence shown here is derived from an EMBL/GenBank/DDBJ whole genome shotgun (WGS) entry which is preliminary data.</text>
</comment>
<dbReference type="PROSITE" id="PS50878">
    <property type="entry name" value="RT_POL"/>
    <property type="match status" value="1"/>
</dbReference>
<dbReference type="Pfam" id="PF00078">
    <property type="entry name" value="RVT_1"/>
    <property type="match status" value="1"/>
</dbReference>
<dbReference type="InterPro" id="IPR000477">
    <property type="entry name" value="RT_dom"/>
</dbReference>
<evidence type="ECO:0000313" key="4">
    <source>
        <dbReference type="Proteomes" id="UP000235965"/>
    </source>
</evidence>
<evidence type="ECO:0000259" key="2">
    <source>
        <dbReference type="PROSITE" id="PS50878"/>
    </source>
</evidence>